<feature type="region of interest" description="Disordered" evidence="4">
    <location>
        <begin position="92"/>
        <end position="121"/>
    </location>
</feature>
<dbReference type="Pfam" id="PF19581">
    <property type="entry name" value="Glyoxalase_7"/>
    <property type="match status" value="1"/>
</dbReference>
<accession>A0A3B0C2Y9</accession>
<dbReference type="InterPro" id="IPR000335">
    <property type="entry name" value="Bleomycin-R"/>
</dbReference>
<comment type="similarity">
    <text evidence="1">Belongs to the bleomycin resistance protein family.</text>
</comment>
<protein>
    <recommendedName>
        <fullName evidence="2">Bleomycin resistance protein</fullName>
    </recommendedName>
</protein>
<evidence type="ECO:0000256" key="2">
    <source>
        <dbReference type="ARBA" id="ARBA00021572"/>
    </source>
</evidence>
<dbReference type="SUPFAM" id="SSF54593">
    <property type="entry name" value="Glyoxalase/Bleomycin resistance protein/Dihydroxybiphenyl dioxygenase"/>
    <property type="match status" value="1"/>
</dbReference>
<comment type="caution">
    <text evidence="6">The sequence shown here is derived from an EMBL/GenBank/DDBJ whole genome shotgun (WGS) entry which is preliminary data.</text>
</comment>
<name>A0A3B0C2Y9_9BACL</name>
<evidence type="ECO:0000256" key="4">
    <source>
        <dbReference type="SAM" id="MobiDB-lite"/>
    </source>
</evidence>
<dbReference type="PROSITE" id="PS51819">
    <property type="entry name" value="VOC"/>
    <property type="match status" value="1"/>
</dbReference>
<proteinExistence type="inferred from homology"/>
<keyword evidence="7" id="KW-1185">Reference proteome</keyword>
<dbReference type="AlphaFoldDB" id="A0A3B0C2Y9"/>
<reference evidence="6 7" key="1">
    <citation type="journal article" date="2007" name="Int. J. Syst. Evol. Microbiol.">
        <title>Paenibacillus ginsengarvi sp. nov., isolated from soil from ginseng cultivation.</title>
        <authorList>
            <person name="Yoon M.H."/>
            <person name="Ten L.N."/>
            <person name="Im W.T."/>
        </authorList>
    </citation>
    <scope>NUCLEOTIDE SEQUENCE [LARGE SCALE GENOMIC DNA]</scope>
    <source>
        <strain evidence="6 7">KCTC 13059</strain>
    </source>
</reference>
<dbReference type="InterPro" id="IPR037523">
    <property type="entry name" value="VOC_core"/>
</dbReference>
<dbReference type="CDD" id="cd08349">
    <property type="entry name" value="BLMA_like"/>
    <property type="match status" value="1"/>
</dbReference>
<dbReference type="Proteomes" id="UP000282311">
    <property type="component" value="Unassembled WGS sequence"/>
</dbReference>
<sequence>MNRVVPILRMFDVALTKQFYIDFLGFSLDWEHRFEDGFPLYMQVSYGDCRLHLSEHFGDASPGSAVRIEVEGIAAFHAKLHERPYKYARPGLEKKPWDSTEVSVQDPSGNRLHFFESDKEE</sequence>
<evidence type="ECO:0000313" key="7">
    <source>
        <dbReference type="Proteomes" id="UP000282311"/>
    </source>
</evidence>
<dbReference type="GO" id="GO:0046677">
    <property type="term" value="P:response to antibiotic"/>
    <property type="evidence" value="ECO:0007669"/>
    <property type="project" value="UniProtKB-KW"/>
</dbReference>
<evidence type="ECO:0000259" key="5">
    <source>
        <dbReference type="PROSITE" id="PS51819"/>
    </source>
</evidence>
<dbReference type="Gene3D" id="3.10.180.10">
    <property type="entry name" value="2,3-Dihydroxybiphenyl 1,2-Dioxygenase, domain 1"/>
    <property type="match status" value="1"/>
</dbReference>
<dbReference type="InterPro" id="IPR029068">
    <property type="entry name" value="Glyas_Bleomycin-R_OHBP_Dase"/>
</dbReference>
<dbReference type="EMBL" id="RBAH01000015">
    <property type="protein sequence ID" value="RKN80555.1"/>
    <property type="molecule type" value="Genomic_DNA"/>
</dbReference>
<keyword evidence="3" id="KW-0046">Antibiotic resistance</keyword>
<organism evidence="6 7">
    <name type="scientific">Paenibacillus ginsengarvi</name>
    <dbReference type="NCBI Taxonomy" id="400777"/>
    <lineage>
        <taxon>Bacteria</taxon>
        <taxon>Bacillati</taxon>
        <taxon>Bacillota</taxon>
        <taxon>Bacilli</taxon>
        <taxon>Bacillales</taxon>
        <taxon>Paenibacillaceae</taxon>
        <taxon>Paenibacillus</taxon>
    </lineage>
</organism>
<evidence type="ECO:0000313" key="6">
    <source>
        <dbReference type="EMBL" id="RKN80555.1"/>
    </source>
</evidence>
<feature type="domain" description="VOC" evidence="5">
    <location>
        <begin position="1"/>
        <end position="117"/>
    </location>
</feature>
<gene>
    <name evidence="6" type="ORF">D7M11_20165</name>
</gene>
<evidence type="ECO:0000256" key="1">
    <source>
        <dbReference type="ARBA" id="ARBA00011051"/>
    </source>
</evidence>
<dbReference type="OrthoDB" id="9803104at2"/>
<evidence type="ECO:0000256" key="3">
    <source>
        <dbReference type="ARBA" id="ARBA00023251"/>
    </source>
</evidence>